<organism evidence="1 2">
    <name type="scientific">Rhizophagus clarus</name>
    <dbReference type="NCBI Taxonomy" id="94130"/>
    <lineage>
        <taxon>Eukaryota</taxon>
        <taxon>Fungi</taxon>
        <taxon>Fungi incertae sedis</taxon>
        <taxon>Mucoromycota</taxon>
        <taxon>Glomeromycotina</taxon>
        <taxon>Glomeromycetes</taxon>
        <taxon>Glomerales</taxon>
        <taxon>Glomeraceae</taxon>
        <taxon>Rhizophagus</taxon>
    </lineage>
</organism>
<evidence type="ECO:0000313" key="2">
    <source>
        <dbReference type="Proteomes" id="UP000247702"/>
    </source>
</evidence>
<keyword evidence="2" id="KW-1185">Reference proteome</keyword>
<name>A0A2Z6RBG4_9GLOM</name>
<proteinExistence type="predicted"/>
<reference evidence="1 2" key="1">
    <citation type="submission" date="2017-11" db="EMBL/GenBank/DDBJ databases">
        <title>The genome of Rhizophagus clarus HR1 reveals common genetic basis of auxotrophy among arbuscular mycorrhizal fungi.</title>
        <authorList>
            <person name="Kobayashi Y."/>
        </authorList>
    </citation>
    <scope>NUCLEOTIDE SEQUENCE [LARGE SCALE GENOMIC DNA]</scope>
    <source>
        <strain evidence="1 2">HR1</strain>
    </source>
</reference>
<gene>
    <name evidence="1" type="ORF">RclHR1_16920006</name>
</gene>
<comment type="caution">
    <text evidence="1">The sequence shown here is derived from an EMBL/GenBank/DDBJ whole genome shotgun (WGS) entry which is preliminary data.</text>
</comment>
<sequence>MLNIHSCATASGGSAPPNMVTKPTRLLPDEKHDWTFGIKVREVLPDEKHDWTFGIKVREDEKHDQTFGIKTLGIKCCQMKNMTGLLECCQMKSMTGLLELNSITRQKTRRDFWN</sequence>
<accession>A0A2Z6RBG4</accession>
<dbReference type="EMBL" id="BEXD01000771">
    <property type="protein sequence ID" value="GBB90056.1"/>
    <property type="molecule type" value="Genomic_DNA"/>
</dbReference>
<dbReference type="AlphaFoldDB" id="A0A2Z6RBG4"/>
<evidence type="ECO:0000313" key="1">
    <source>
        <dbReference type="EMBL" id="GBB90056.1"/>
    </source>
</evidence>
<dbReference type="Proteomes" id="UP000247702">
    <property type="component" value="Unassembled WGS sequence"/>
</dbReference>
<protein>
    <submittedName>
        <fullName evidence="1">Uncharacterized protein</fullName>
    </submittedName>
</protein>